<dbReference type="HOGENOM" id="CLU_3088446_0_0_1"/>
<gene>
    <name evidence="1" type="ORF">GLOINDRAFT_35674</name>
</gene>
<proteinExistence type="predicted"/>
<evidence type="ECO:0000313" key="1">
    <source>
        <dbReference type="EMBL" id="ESA05324.1"/>
    </source>
</evidence>
<reference evidence="1" key="1">
    <citation type="submission" date="2013-07" db="EMBL/GenBank/DDBJ databases">
        <title>The genome of an arbuscular mycorrhizal fungus provides insights into the evolution of the oldest plant symbiosis.</title>
        <authorList>
            <consortium name="DOE Joint Genome Institute"/>
            <person name="Tisserant E."/>
            <person name="Malbreil M."/>
            <person name="Kuo A."/>
            <person name="Kohler A."/>
            <person name="Symeonidi A."/>
            <person name="Balestrini R."/>
            <person name="Charron P."/>
            <person name="Duensing N."/>
            <person name="Frei-dit-Frey N."/>
            <person name="Gianinazzi-Pearson V."/>
            <person name="Gilbert B."/>
            <person name="Handa Y."/>
            <person name="Hijri M."/>
            <person name="Kaul R."/>
            <person name="Kawaguchi M."/>
            <person name="Krajinski F."/>
            <person name="Lammers P."/>
            <person name="Lapierre D."/>
            <person name="Masclaux F.G."/>
            <person name="Murat C."/>
            <person name="Morin E."/>
            <person name="Ndikumana S."/>
            <person name="Pagni M."/>
            <person name="Petitpierre D."/>
            <person name="Requena N."/>
            <person name="Rosikiewicz P."/>
            <person name="Riley R."/>
            <person name="Saito K."/>
            <person name="San Clemente H."/>
            <person name="Shapiro H."/>
            <person name="van Tuinen D."/>
            <person name="Becard G."/>
            <person name="Bonfante P."/>
            <person name="Paszkowski U."/>
            <person name="Shachar-Hill Y."/>
            <person name="Young J.P."/>
            <person name="Sanders I.R."/>
            <person name="Henrissat B."/>
            <person name="Rensing S.A."/>
            <person name="Grigoriev I.V."/>
            <person name="Corradi N."/>
            <person name="Roux C."/>
            <person name="Martin F."/>
        </authorList>
    </citation>
    <scope>NUCLEOTIDE SEQUENCE</scope>
    <source>
        <strain evidence="1">DAOM 197198</strain>
    </source>
</reference>
<accession>U9TAX3</accession>
<organism evidence="1">
    <name type="scientific">Rhizophagus irregularis (strain DAOM 181602 / DAOM 197198 / MUCL 43194)</name>
    <name type="common">Arbuscular mycorrhizal fungus</name>
    <name type="synonym">Glomus intraradices</name>
    <dbReference type="NCBI Taxonomy" id="747089"/>
    <lineage>
        <taxon>Eukaryota</taxon>
        <taxon>Fungi</taxon>
        <taxon>Fungi incertae sedis</taxon>
        <taxon>Mucoromycota</taxon>
        <taxon>Glomeromycotina</taxon>
        <taxon>Glomeromycetes</taxon>
        <taxon>Glomerales</taxon>
        <taxon>Glomeraceae</taxon>
        <taxon>Rhizophagus</taxon>
    </lineage>
</organism>
<dbReference type="AlphaFoldDB" id="U9TAX3"/>
<sequence length="52" mass="6145">MSTILKIKLFFQNFFLGRCNSFNRSYVQYNLTSICTLTVFNHHLYGDNSSFI</sequence>
<protein>
    <submittedName>
        <fullName evidence="1">Uncharacterized protein</fullName>
    </submittedName>
</protein>
<name>U9TAX3_RHIID</name>
<dbReference type="EMBL" id="KI293171">
    <property type="protein sequence ID" value="ESA05324.1"/>
    <property type="molecule type" value="Genomic_DNA"/>
</dbReference>